<reference evidence="1 2" key="1">
    <citation type="submission" date="2015-07" db="EMBL/GenBank/DDBJ databases">
        <title>Genome sequencing of Kibdelosporangium phytohabitans.</title>
        <authorList>
            <person name="Qin S."/>
            <person name="Xing K."/>
        </authorList>
    </citation>
    <scope>NUCLEOTIDE SEQUENCE [LARGE SCALE GENOMIC DNA]</scope>
    <source>
        <strain evidence="1 2">KLBMP1111</strain>
    </source>
</reference>
<keyword evidence="2" id="KW-1185">Reference proteome</keyword>
<sequence>MWIRHEDPLRRAIAAEVGVTENDPRCAALAHFTLEASALARQADDPDRALDAAFDLLANGWETRA</sequence>
<accession>A0A0N9I1V7</accession>
<evidence type="ECO:0000313" key="2">
    <source>
        <dbReference type="Proteomes" id="UP000063699"/>
    </source>
</evidence>
<dbReference type="KEGG" id="kphy:AOZ06_17240"/>
<gene>
    <name evidence="1" type="ORF">AOZ06_17240</name>
</gene>
<dbReference type="EMBL" id="CP012752">
    <property type="protein sequence ID" value="ALG08427.1"/>
    <property type="molecule type" value="Genomic_DNA"/>
</dbReference>
<evidence type="ECO:0008006" key="3">
    <source>
        <dbReference type="Google" id="ProtNLM"/>
    </source>
</evidence>
<protein>
    <recommendedName>
        <fullName evidence="3">MftR C-terminal domain-containing protein</fullName>
    </recommendedName>
</protein>
<dbReference type="Proteomes" id="UP000063699">
    <property type="component" value="Chromosome"/>
</dbReference>
<dbReference type="RefSeq" id="WP_054290334.1">
    <property type="nucleotide sequence ID" value="NZ_CP012752.1"/>
</dbReference>
<evidence type="ECO:0000313" key="1">
    <source>
        <dbReference type="EMBL" id="ALG08427.1"/>
    </source>
</evidence>
<proteinExistence type="predicted"/>
<name>A0A0N9I1V7_9PSEU</name>
<organism evidence="1 2">
    <name type="scientific">Kibdelosporangium phytohabitans</name>
    <dbReference type="NCBI Taxonomy" id="860235"/>
    <lineage>
        <taxon>Bacteria</taxon>
        <taxon>Bacillati</taxon>
        <taxon>Actinomycetota</taxon>
        <taxon>Actinomycetes</taxon>
        <taxon>Pseudonocardiales</taxon>
        <taxon>Pseudonocardiaceae</taxon>
        <taxon>Kibdelosporangium</taxon>
    </lineage>
</organism>
<dbReference type="AlphaFoldDB" id="A0A0N9I1V7"/>